<proteinExistence type="predicted"/>
<feature type="active site" evidence="2">
    <location>
        <position position="210"/>
    </location>
</feature>
<dbReference type="Pfam" id="PF13784">
    <property type="entry name" value="Fic_N"/>
    <property type="match status" value="1"/>
</dbReference>
<feature type="binding site" evidence="1">
    <location>
        <position position="210"/>
    </location>
    <ligand>
        <name>ATP</name>
        <dbReference type="ChEBI" id="CHEBI:30616"/>
    </ligand>
</feature>
<evidence type="ECO:0000313" key="5">
    <source>
        <dbReference type="EMBL" id="TCO07546.1"/>
    </source>
</evidence>
<keyword evidence="1" id="KW-0067">ATP-binding</keyword>
<reference evidence="5 6" key="1">
    <citation type="submission" date="2019-03" db="EMBL/GenBank/DDBJ databases">
        <title>Genomic Encyclopedia of Type Strains, Phase IV (KMG-IV): sequencing the most valuable type-strain genomes for metagenomic binning, comparative biology and taxonomic classification.</title>
        <authorList>
            <person name="Goeker M."/>
        </authorList>
    </citation>
    <scope>NUCLEOTIDE SEQUENCE [LARGE SCALE GENOMIC DNA]</scope>
    <source>
        <strain evidence="5 6">DSM 22958</strain>
    </source>
</reference>
<evidence type="ECO:0000259" key="4">
    <source>
        <dbReference type="PROSITE" id="PS51459"/>
    </source>
</evidence>
<keyword evidence="1" id="KW-0547">Nucleotide-binding</keyword>
<dbReference type="PANTHER" id="PTHR13504">
    <property type="entry name" value="FIDO DOMAIN-CONTAINING PROTEIN DDB_G0283145"/>
    <property type="match status" value="1"/>
</dbReference>
<dbReference type="PROSITE" id="PS51459">
    <property type="entry name" value="FIDO"/>
    <property type="match status" value="1"/>
</dbReference>
<comment type="caution">
    <text evidence="5">The sequence shown here is derived from an EMBL/GenBank/DDBJ whole genome shotgun (WGS) entry which is preliminary data.</text>
</comment>
<name>A0A4R2GGT2_9HYPH</name>
<feature type="binding site" evidence="1">
    <location>
        <begin position="215"/>
        <end position="221"/>
    </location>
    <ligand>
        <name>ATP</name>
        <dbReference type="ChEBI" id="CHEBI:30616"/>
    </ligand>
</feature>
<organism evidence="5 6">
    <name type="scientific">Camelimonas lactis</name>
    <dbReference type="NCBI Taxonomy" id="659006"/>
    <lineage>
        <taxon>Bacteria</taxon>
        <taxon>Pseudomonadati</taxon>
        <taxon>Pseudomonadota</taxon>
        <taxon>Alphaproteobacteria</taxon>
        <taxon>Hyphomicrobiales</taxon>
        <taxon>Chelatococcaceae</taxon>
        <taxon>Camelimonas</taxon>
    </lineage>
</organism>
<accession>A0A4R2GGT2</accession>
<sequence>MITKQYDLSEAVHYHTGAFPPATLDYEALLGPLEGAAASLARYDAKMSSMVNSELFLAPLRRQDAVSSSRMEGTISTIEELYRLEAEEDAGAPDLYREARNDDIETFLYSRALRNAQQALAEGAPLSEHLIRTAHQQLLFIGRGAKKRPGAYKIEQNYIGDDRRGKIYYVPISPEHLPPAMGELVRFMNESKMRPLIRTALAHVEFEALHPFEDGNGRIGRMLITLMLWNLGIISQPNFFVSGYFEAHKDEYIEKMRAVSADGDWTGWAVFFLNAMHAQATVNIQTADSIFALHAEMRERFREVLNSQYHDQALDFVFASPVFRNDRFVDRLGTPAPTARNLSRRLVDAGLLRTIEPAAGRRAALYVFDPLLDLLKV</sequence>
<dbReference type="AlphaFoldDB" id="A0A4R2GGT2"/>
<evidence type="ECO:0000256" key="1">
    <source>
        <dbReference type="PIRSR" id="PIRSR038925-1"/>
    </source>
</evidence>
<evidence type="ECO:0000313" key="6">
    <source>
        <dbReference type="Proteomes" id="UP000294881"/>
    </source>
</evidence>
<dbReference type="Pfam" id="PF02661">
    <property type="entry name" value="Fic"/>
    <property type="match status" value="1"/>
</dbReference>
<dbReference type="InterPro" id="IPR026287">
    <property type="entry name" value="SoFic-like"/>
</dbReference>
<keyword evidence="6" id="KW-1185">Reference proteome</keyword>
<dbReference type="PANTHER" id="PTHR13504:SF38">
    <property type="entry name" value="FIDO DOMAIN-CONTAINING PROTEIN"/>
    <property type="match status" value="1"/>
</dbReference>
<feature type="binding site" evidence="1">
    <location>
        <position position="72"/>
    </location>
    <ligand>
        <name>ATP</name>
        <dbReference type="ChEBI" id="CHEBI:30616"/>
    </ligand>
</feature>
<feature type="binding site" evidence="3">
    <location>
        <begin position="214"/>
        <end position="221"/>
    </location>
    <ligand>
        <name>ATP</name>
        <dbReference type="ChEBI" id="CHEBI:30616"/>
    </ligand>
</feature>
<dbReference type="Proteomes" id="UP000294881">
    <property type="component" value="Unassembled WGS sequence"/>
</dbReference>
<dbReference type="InterPro" id="IPR040198">
    <property type="entry name" value="Fido_containing"/>
</dbReference>
<dbReference type="InterPro" id="IPR036597">
    <property type="entry name" value="Fido-like_dom_sf"/>
</dbReference>
<dbReference type="RefSeq" id="WP_132010849.1">
    <property type="nucleotide sequence ID" value="NZ_JBHUNN010000002.1"/>
</dbReference>
<dbReference type="GO" id="GO:0005524">
    <property type="term" value="F:ATP binding"/>
    <property type="evidence" value="ECO:0007669"/>
    <property type="project" value="UniProtKB-KW"/>
</dbReference>
<feature type="binding site" evidence="1">
    <location>
        <position position="252"/>
    </location>
    <ligand>
        <name>ATP</name>
        <dbReference type="ChEBI" id="CHEBI:30616"/>
    </ligand>
</feature>
<gene>
    <name evidence="5" type="ORF">EV666_1313</name>
</gene>
<dbReference type="EMBL" id="SLWL01000031">
    <property type="protein sequence ID" value="TCO07546.1"/>
    <property type="molecule type" value="Genomic_DNA"/>
</dbReference>
<protein>
    <submittedName>
        <fullName evidence="5">Fic family protein</fullName>
    </submittedName>
</protein>
<dbReference type="PIRSF" id="PIRSF038925">
    <property type="entry name" value="AMP-prot_trans"/>
    <property type="match status" value="1"/>
</dbReference>
<dbReference type="InterPro" id="IPR003812">
    <property type="entry name" value="Fido"/>
</dbReference>
<feature type="domain" description="Fido" evidence="4">
    <location>
        <begin position="126"/>
        <end position="274"/>
    </location>
</feature>
<dbReference type="OrthoDB" id="9813719at2"/>
<dbReference type="InterPro" id="IPR025758">
    <property type="entry name" value="Fic/DOC_N"/>
</dbReference>
<evidence type="ECO:0000256" key="3">
    <source>
        <dbReference type="PIRSR" id="PIRSR640198-2"/>
    </source>
</evidence>
<dbReference type="SUPFAM" id="SSF140931">
    <property type="entry name" value="Fic-like"/>
    <property type="match status" value="1"/>
</dbReference>
<evidence type="ECO:0000256" key="2">
    <source>
        <dbReference type="PIRSR" id="PIRSR640198-1"/>
    </source>
</evidence>
<dbReference type="Gene3D" id="1.10.3290.10">
    <property type="entry name" value="Fido-like domain"/>
    <property type="match status" value="1"/>
</dbReference>